<organism evidence="1 2">
    <name type="scientific">Stereocaulon virgatum</name>
    <dbReference type="NCBI Taxonomy" id="373712"/>
    <lineage>
        <taxon>Eukaryota</taxon>
        <taxon>Fungi</taxon>
        <taxon>Dikarya</taxon>
        <taxon>Ascomycota</taxon>
        <taxon>Pezizomycotina</taxon>
        <taxon>Lecanoromycetes</taxon>
        <taxon>OSLEUM clade</taxon>
        <taxon>Lecanoromycetidae</taxon>
        <taxon>Lecanorales</taxon>
        <taxon>Lecanorineae</taxon>
        <taxon>Stereocaulaceae</taxon>
        <taxon>Stereocaulon</taxon>
    </lineage>
</organism>
<gene>
    <name evidence="1" type="ORF">N7G274_009658</name>
</gene>
<protein>
    <submittedName>
        <fullName evidence="1">Uncharacterized protein</fullName>
    </submittedName>
</protein>
<keyword evidence="2" id="KW-1185">Reference proteome</keyword>
<comment type="caution">
    <text evidence="1">The sequence shown here is derived from an EMBL/GenBank/DDBJ whole genome shotgun (WGS) entry which is preliminary data.</text>
</comment>
<reference evidence="1 2" key="1">
    <citation type="submission" date="2024-09" db="EMBL/GenBank/DDBJ databases">
        <title>Rethinking Asexuality: The Enigmatic Case of Functional Sexual Genes in Lepraria (Stereocaulaceae).</title>
        <authorList>
            <person name="Doellman M."/>
            <person name="Sun Y."/>
            <person name="Barcenas-Pena A."/>
            <person name="Lumbsch H.T."/>
            <person name="Grewe F."/>
        </authorList>
    </citation>
    <scope>NUCLEOTIDE SEQUENCE [LARGE SCALE GENOMIC DNA]</scope>
    <source>
        <strain evidence="1 2">Mercado 3170</strain>
    </source>
</reference>
<dbReference type="EMBL" id="JBEFKJ010000039">
    <property type="protein sequence ID" value="KAL2037546.1"/>
    <property type="molecule type" value="Genomic_DNA"/>
</dbReference>
<evidence type="ECO:0000313" key="2">
    <source>
        <dbReference type="Proteomes" id="UP001590950"/>
    </source>
</evidence>
<name>A0ABR3ZXU6_9LECA</name>
<sequence length="99" mass="10917">MTIIRTYRTTNILTRTLAILTPPLIQRSVHDPSRGNFNIISAEERSNIYASGKIGEEDSATVPQITLAALIKCEVDHKRSISRSGLLSGEWNTVIPISP</sequence>
<proteinExistence type="predicted"/>
<dbReference type="Proteomes" id="UP001590950">
    <property type="component" value="Unassembled WGS sequence"/>
</dbReference>
<accession>A0ABR3ZXU6</accession>
<evidence type="ECO:0000313" key="1">
    <source>
        <dbReference type="EMBL" id="KAL2037546.1"/>
    </source>
</evidence>